<gene>
    <name evidence="1" type="ORF">BOH78_4840</name>
</gene>
<evidence type="ECO:0000313" key="1">
    <source>
        <dbReference type="EMBL" id="ONH70979.1"/>
    </source>
</evidence>
<accession>A0A1V2LG80</accession>
<name>A0A1V2LG80_PICKU</name>
<sequence>MNSQNADQTNLDNVVNYPVLLFVVSAEEKNNTMILNCDNFDAFVSSSTLNTLPPQRDLTHGNLLKALANFNIN</sequence>
<dbReference type="EMBL" id="MQVM01000046">
    <property type="protein sequence ID" value="ONH70979.1"/>
    <property type="molecule type" value="Genomic_DNA"/>
</dbReference>
<proteinExistence type="predicted"/>
<organism evidence="1 2">
    <name type="scientific">Pichia kudriavzevii</name>
    <name type="common">Yeast</name>
    <name type="synonym">Issatchenkia orientalis</name>
    <dbReference type="NCBI Taxonomy" id="4909"/>
    <lineage>
        <taxon>Eukaryota</taxon>
        <taxon>Fungi</taxon>
        <taxon>Dikarya</taxon>
        <taxon>Ascomycota</taxon>
        <taxon>Saccharomycotina</taxon>
        <taxon>Pichiomycetes</taxon>
        <taxon>Pichiales</taxon>
        <taxon>Pichiaceae</taxon>
        <taxon>Pichia</taxon>
    </lineage>
</organism>
<protein>
    <submittedName>
        <fullName evidence="1">Uncharacterized protein</fullName>
    </submittedName>
</protein>
<reference evidence="2" key="1">
    <citation type="journal article" date="2017" name="Genome Announc.">
        <title>Genome sequences of Cyberlindnera fabianii 65, Pichia kudriavzevii 129, and Saccharomyces cerevisiae 131 isolated from fermented masau fruits in Zimbabwe.</title>
        <authorList>
            <person name="van Rijswijck I.M.H."/>
            <person name="Derks M.F.L."/>
            <person name="Abee T."/>
            <person name="de Ridder D."/>
            <person name="Smid E.J."/>
        </authorList>
    </citation>
    <scope>NUCLEOTIDE SEQUENCE [LARGE SCALE GENOMIC DNA]</scope>
    <source>
        <strain evidence="2">129</strain>
    </source>
</reference>
<comment type="caution">
    <text evidence="1">The sequence shown here is derived from an EMBL/GenBank/DDBJ whole genome shotgun (WGS) entry which is preliminary data.</text>
</comment>
<evidence type="ECO:0000313" key="2">
    <source>
        <dbReference type="Proteomes" id="UP000189274"/>
    </source>
</evidence>
<dbReference type="Proteomes" id="UP000189274">
    <property type="component" value="Unassembled WGS sequence"/>
</dbReference>
<dbReference type="AlphaFoldDB" id="A0A1V2LG80"/>